<dbReference type="EnsemblBacteria" id="BAD84246">
    <property type="protein sequence ID" value="BAD84246"/>
    <property type="gene ID" value="TK0057"/>
</dbReference>
<dbReference type="KEGG" id="tko:TK0057"/>
<sequence>MDIEAILLVWGVRDEILRELPVEGQWLYGEYDFIARVDFSSDSEMEDFERLLRKIINGNTFKLMPVKLSASKTDVNGEEKITILESVKVSAP</sequence>
<evidence type="ECO:0008006" key="3">
    <source>
        <dbReference type="Google" id="ProtNLM"/>
    </source>
</evidence>
<protein>
    <recommendedName>
        <fullName evidence="3">Transcription regulator, Lrp/AsnC family</fullName>
    </recommendedName>
</protein>
<dbReference type="PATRIC" id="fig|69014.16.peg.58"/>
<dbReference type="RefSeq" id="WP_011249012.1">
    <property type="nucleotide sequence ID" value="NC_006624.1"/>
</dbReference>
<dbReference type="OrthoDB" id="94259at2157"/>
<accession>Q5JEG8</accession>
<gene>
    <name evidence="1" type="ordered locus">TK0057</name>
</gene>
<proteinExistence type="predicted"/>
<dbReference type="Proteomes" id="UP000000536">
    <property type="component" value="Chromosome"/>
</dbReference>
<dbReference type="GeneID" id="78446559"/>
<reference evidence="1 2" key="1">
    <citation type="journal article" date="2005" name="Genome Res.">
        <title>Complete genome sequence of the hyperthermophilic archaeon Thermococcus kodakaraensis KOD1 and comparison with Pyrococcus genomes.</title>
        <authorList>
            <person name="Fukui T."/>
            <person name="Atomi H."/>
            <person name="Kanai T."/>
            <person name="Matsumi R."/>
            <person name="Fujiwara S."/>
            <person name="Imanaka T."/>
        </authorList>
    </citation>
    <scope>NUCLEOTIDE SEQUENCE [LARGE SCALE GENOMIC DNA]</scope>
    <source>
        <strain evidence="2">ATCC BAA-918 / JCM 12380 / KOD1</strain>
    </source>
</reference>
<dbReference type="InParanoid" id="Q5JEG8"/>
<evidence type="ECO:0000313" key="2">
    <source>
        <dbReference type="Proteomes" id="UP000000536"/>
    </source>
</evidence>
<dbReference type="eggNOG" id="arCOG08594">
    <property type="taxonomic scope" value="Archaea"/>
</dbReference>
<organism evidence="1 2">
    <name type="scientific">Thermococcus kodakarensis (strain ATCC BAA-918 / JCM 12380 / KOD1)</name>
    <name type="common">Pyrococcus kodakaraensis (strain KOD1)</name>
    <dbReference type="NCBI Taxonomy" id="69014"/>
    <lineage>
        <taxon>Archaea</taxon>
        <taxon>Methanobacteriati</taxon>
        <taxon>Methanobacteriota</taxon>
        <taxon>Thermococci</taxon>
        <taxon>Thermococcales</taxon>
        <taxon>Thermococcaceae</taxon>
        <taxon>Thermococcus</taxon>
    </lineage>
</organism>
<dbReference type="AlphaFoldDB" id="Q5JEG8"/>
<keyword evidence="2" id="KW-1185">Reference proteome</keyword>
<name>Q5JEG8_THEKO</name>
<dbReference type="EMBL" id="AP006878">
    <property type="protein sequence ID" value="BAD84246.1"/>
    <property type="molecule type" value="Genomic_DNA"/>
</dbReference>
<dbReference type="HOGENOM" id="CLU_180517_0_0_2"/>
<evidence type="ECO:0000313" key="1">
    <source>
        <dbReference type="EMBL" id="BAD84246.1"/>
    </source>
</evidence>